<accession>A0A5R8ND01</accession>
<keyword evidence="1" id="KW-0175">Coiled coil</keyword>
<gene>
    <name evidence="2" type="ORF">FEK34_26085</name>
</gene>
<name>A0A5R8ND01_9NOCA</name>
<dbReference type="EMBL" id="VBUT01000012">
    <property type="protein sequence ID" value="TLF73572.1"/>
    <property type="molecule type" value="Genomic_DNA"/>
</dbReference>
<dbReference type="Proteomes" id="UP000306378">
    <property type="component" value="Unassembled WGS sequence"/>
</dbReference>
<dbReference type="RefSeq" id="WP_138452015.1">
    <property type="nucleotide sequence ID" value="NZ_VBUT01000012.1"/>
</dbReference>
<evidence type="ECO:0000313" key="2">
    <source>
        <dbReference type="EMBL" id="TLF73572.1"/>
    </source>
</evidence>
<dbReference type="AlphaFoldDB" id="A0A5R8ND01"/>
<sequence length="263" mass="28584">MSSVFAVLPAAGTDSPEQAFGQYRAILDRPESTAPLPVVGIVVAQLRRQATPLSVVQPPDGRGLVLRAESGDPLTGLCAALRLTATRDLAVFEVDARRLHNPRAAARVPVKAGPHAFPTVTEPLVDLLIPENRGLDDPALTLAHNRDVQLRIRQLPDGIVELTHHTGSGHFRLLTDDARLARRVTWSWARRDDWWQDAISWQPCDASADHAPVTDEAAALLAELEQLRAEVDDLEALDAAAALNQLDALTQSVLDIEIPTFDV</sequence>
<feature type="coiled-coil region" evidence="1">
    <location>
        <begin position="217"/>
        <end position="244"/>
    </location>
</feature>
<protein>
    <submittedName>
        <fullName evidence="2">Uncharacterized protein</fullName>
    </submittedName>
</protein>
<proteinExistence type="predicted"/>
<evidence type="ECO:0000256" key="1">
    <source>
        <dbReference type="SAM" id="Coils"/>
    </source>
</evidence>
<organism evidence="2 3">
    <name type="scientific">Nocardia cyriacigeorgica</name>
    <dbReference type="NCBI Taxonomy" id="135487"/>
    <lineage>
        <taxon>Bacteria</taxon>
        <taxon>Bacillati</taxon>
        <taxon>Actinomycetota</taxon>
        <taxon>Actinomycetes</taxon>
        <taxon>Mycobacteriales</taxon>
        <taxon>Nocardiaceae</taxon>
        <taxon>Nocardia</taxon>
    </lineage>
</organism>
<evidence type="ECO:0000313" key="3">
    <source>
        <dbReference type="Proteomes" id="UP000306378"/>
    </source>
</evidence>
<reference evidence="2 3" key="1">
    <citation type="submission" date="2019-05" db="EMBL/GenBank/DDBJ databases">
        <title>Genomes sequences of two Nocardia cyriacigeorgica environmental isolates, type strains Nocardia asteroides ATCC 19247 and Nocardia cyriacigeorgica DSM 44484.</title>
        <authorList>
            <person name="Vautrin F."/>
            <person name="Bergeron E."/>
            <person name="Dubost A."/>
            <person name="Abrouk D."/>
            <person name="Rodriguez Nava V."/>
            <person name="Pujic P."/>
        </authorList>
    </citation>
    <scope>NUCLEOTIDE SEQUENCE [LARGE SCALE GENOMIC DNA]</scope>
    <source>
        <strain evidence="2 3">EML 446</strain>
    </source>
</reference>
<comment type="caution">
    <text evidence="2">The sequence shown here is derived from an EMBL/GenBank/DDBJ whole genome shotgun (WGS) entry which is preliminary data.</text>
</comment>